<dbReference type="EMBL" id="SRLO01000155">
    <property type="protein sequence ID" value="TNN71042.1"/>
    <property type="molecule type" value="Genomic_DNA"/>
</dbReference>
<comment type="caution">
    <text evidence="1">The sequence shown here is derived from an EMBL/GenBank/DDBJ whole genome shotgun (WGS) entry which is preliminary data.</text>
</comment>
<dbReference type="AlphaFoldDB" id="A0A4Z2I1C2"/>
<accession>A0A4Z2I1C2</accession>
<keyword evidence="2" id="KW-1185">Reference proteome</keyword>
<name>A0A4Z2I1C2_9TELE</name>
<reference evidence="1 2" key="1">
    <citation type="submission" date="2019-03" db="EMBL/GenBank/DDBJ databases">
        <title>First draft genome of Liparis tanakae, snailfish: a comprehensive survey of snailfish specific genes.</title>
        <authorList>
            <person name="Kim W."/>
            <person name="Song I."/>
            <person name="Jeong J.-H."/>
            <person name="Kim D."/>
            <person name="Kim S."/>
            <person name="Ryu S."/>
            <person name="Song J.Y."/>
            <person name="Lee S.K."/>
        </authorList>
    </citation>
    <scope>NUCLEOTIDE SEQUENCE [LARGE SCALE GENOMIC DNA]</scope>
    <source>
        <tissue evidence="1">Muscle</tissue>
    </source>
</reference>
<protein>
    <submittedName>
        <fullName evidence="1">Uncharacterized protein</fullName>
    </submittedName>
</protein>
<proteinExistence type="predicted"/>
<organism evidence="1 2">
    <name type="scientific">Liparis tanakae</name>
    <name type="common">Tanaka's snailfish</name>
    <dbReference type="NCBI Taxonomy" id="230148"/>
    <lineage>
        <taxon>Eukaryota</taxon>
        <taxon>Metazoa</taxon>
        <taxon>Chordata</taxon>
        <taxon>Craniata</taxon>
        <taxon>Vertebrata</taxon>
        <taxon>Euteleostomi</taxon>
        <taxon>Actinopterygii</taxon>
        <taxon>Neopterygii</taxon>
        <taxon>Teleostei</taxon>
        <taxon>Neoteleostei</taxon>
        <taxon>Acanthomorphata</taxon>
        <taxon>Eupercaria</taxon>
        <taxon>Perciformes</taxon>
        <taxon>Cottioidei</taxon>
        <taxon>Cottales</taxon>
        <taxon>Liparidae</taxon>
        <taxon>Liparis</taxon>
    </lineage>
</organism>
<dbReference type="Proteomes" id="UP000314294">
    <property type="component" value="Unassembled WGS sequence"/>
</dbReference>
<sequence>MCGRVCQCEDVHLTCLSTADLVFCSSKLNYVSGARSGRLLQEPSSQATPACFSVYLWSLDHHQPTTVPHAVYYTTFPATAVTVSLAASTGTT</sequence>
<evidence type="ECO:0000313" key="1">
    <source>
        <dbReference type="EMBL" id="TNN71042.1"/>
    </source>
</evidence>
<gene>
    <name evidence="1" type="ORF">EYF80_018703</name>
</gene>
<evidence type="ECO:0000313" key="2">
    <source>
        <dbReference type="Proteomes" id="UP000314294"/>
    </source>
</evidence>